<dbReference type="OrthoDB" id="157184at2"/>
<comment type="subcellular location">
    <subcellularLocation>
        <location evidence="1 7">Cell membrane</location>
        <topology evidence="1 7">Multi-pass membrane protein</topology>
    </subcellularLocation>
</comment>
<dbReference type="SUPFAM" id="SSF161098">
    <property type="entry name" value="MetI-like"/>
    <property type="match status" value="1"/>
</dbReference>
<keyword evidence="4 7" id="KW-0812">Transmembrane</keyword>
<comment type="similarity">
    <text evidence="7">Belongs to the binding-protein-dependent transport system permease family.</text>
</comment>
<evidence type="ECO:0000256" key="3">
    <source>
        <dbReference type="ARBA" id="ARBA00022475"/>
    </source>
</evidence>
<dbReference type="Proteomes" id="UP000037392">
    <property type="component" value="Unassembled WGS sequence"/>
</dbReference>
<protein>
    <recommendedName>
        <fullName evidence="8">ABC transmembrane type-1 domain-containing protein</fullName>
    </recommendedName>
</protein>
<dbReference type="Pfam" id="PF00528">
    <property type="entry name" value="BPD_transp_1"/>
    <property type="match status" value="1"/>
</dbReference>
<accession>A0A0J9BMJ9</accession>
<evidence type="ECO:0000313" key="9">
    <source>
        <dbReference type="EMBL" id="KMW13296.1"/>
    </source>
</evidence>
<evidence type="ECO:0000256" key="2">
    <source>
        <dbReference type="ARBA" id="ARBA00022448"/>
    </source>
</evidence>
<feature type="transmembrane region" description="Helical" evidence="7">
    <location>
        <begin position="12"/>
        <end position="31"/>
    </location>
</feature>
<gene>
    <name evidence="9" type="ORF">HMPREF9470_00217</name>
</gene>
<dbReference type="InterPro" id="IPR035906">
    <property type="entry name" value="MetI-like_sf"/>
</dbReference>
<dbReference type="GO" id="GO:0055085">
    <property type="term" value="P:transmembrane transport"/>
    <property type="evidence" value="ECO:0007669"/>
    <property type="project" value="InterPro"/>
</dbReference>
<dbReference type="PATRIC" id="fig|742734.4.peg.236"/>
<dbReference type="GeneID" id="93163697"/>
<dbReference type="InterPro" id="IPR000515">
    <property type="entry name" value="MetI-like"/>
</dbReference>
<keyword evidence="5 7" id="KW-1133">Transmembrane helix</keyword>
<sequence>MEKRKTIHKIEVAVLLTIAVLVLIPYVWMIMTSFKTSKDYLMHSSSLWPRAWTLEGYKKVFTGSPFFKWFLNSLLVTGSITTIVIFTSTMAGFVFAKYNFWHKEVWFAVILATMMVPSQVTMIPNFLIVLNLGLYNKLTALIVPQMVRMFGVFLCRQAIEDIPDSLCEAAKIDGASDFMIYRKIILPNLKPTISSLGIFTALAMWNDYLNPLIMLNDVENMTLPIAMNYFANQYTADMGATMAAATLMTLPMLILFLLFQRQFIEGSTLSGIK</sequence>
<dbReference type="EMBL" id="ADLK01000045">
    <property type="protein sequence ID" value="KMW13296.1"/>
    <property type="molecule type" value="Genomic_DNA"/>
</dbReference>
<dbReference type="PROSITE" id="PS50928">
    <property type="entry name" value="ABC_TM1"/>
    <property type="match status" value="1"/>
</dbReference>
<keyword evidence="3" id="KW-1003">Cell membrane</keyword>
<organism evidence="9 10">
    <name type="scientific">[Clostridium] citroniae WAL-19142</name>
    <dbReference type="NCBI Taxonomy" id="742734"/>
    <lineage>
        <taxon>Bacteria</taxon>
        <taxon>Bacillati</taxon>
        <taxon>Bacillota</taxon>
        <taxon>Clostridia</taxon>
        <taxon>Lachnospirales</taxon>
        <taxon>Lachnospiraceae</taxon>
        <taxon>Enterocloster</taxon>
    </lineage>
</organism>
<dbReference type="Gene3D" id="1.10.3720.10">
    <property type="entry name" value="MetI-like"/>
    <property type="match status" value="1"/>
</dbReference>
<feature type="transmembrane region" description="Helical" evidence="7">
    <location>
        <begin position="105"/>
        <end position="128"/>
    </location>
</feature>
<dbReference type="GO" id="GO:0005886">
    <property type="term" value="C:plasma membrane"/>
    <property type="evidence" value="ECO:0007669"/>
    <property type="project" value="UniProtKB-SubCell"/>
</dbReference>
<evidence type="ECO:0000256" key="4">
    <source>
        <dbReference type="ARBA" id="ARBA00022692"/>
    </source>
</evidence>
<keyword evidence="6 7" id="KW-0472">Membrane</keyword>
<feature type="transmembrane region" description="Helical" evidence="7">
    <location>
        <begin position="238"/>
        <end position="259"/>
    </location>
</feature>
<dbReference type="PANTHER" id="PTHR43744">
    <property type="entry name" value="ABC TRANSPORTER PERMEASE PROTEIN MG189-RELATED-RELATED"/>
    <property type="match status" value="1"/>
</dbReference>
<evidence type="ECO:0000256" key="6">
    <source>
        <dbReference type="ARBA" id="ARBA00023136"/>
    </source>
</evidence>
<feature type="transmembrane region" description="Helical" evidence="7">
    <location>
        <begin position="69"/>
        <end position="93"/>
    </location>
</feature>
<feature type="domain" description="ABC transmembrane type-1" evidence="8">
    <location>
        <begin position="70"/>
        <end position="259"/>
    </location>
</feature>
<comment type="caution">
    <text evidence="9">The sequence shown here is derived from an EMBL/GenBank/DDBJ whole genome shotgun (WGS) entry which is preliminary data.</text>
</comment>
<evidence type="ECO:0000256" key="1">
    <source>
        <dbReference type="ARBA" id="ARBA00004651"/>
    </source>
</evidence>
<reference evidence="9 10" key="1">
    <citation type="submission" date="2011-04" db="EMBL/GenBank/DDBJ databases">
        <title>The Genome Sequence of Clostridium citroniae WAL-19142.</title>
        <authorList>
            <consortium name="The Broad Institute Genome Sequencing Platform"/>
            <person name="Earl A."/>
            <person name="Ward D."/>
            <person name="Feldgarden M."/>
            <person name="Gevers D."/>
            <person name="Warren Y.A."/>
            <person name="Tyrrell K.L."/>
            <person name="Citron D.M."/>
            <person name="Goldstein E.J."/>
            <person name="Daigneault M."/>
            <person name="Allen-Vercoe E."/>
            <person name="Young S.K."/>
            <person name="Zeng Q."/>
            <person name="Gargeya S."/>
            <person name="Fitzgerald M."/>
            <person name="Haas B."/>
            <person name="Abouelleil A."/>
            <person name="Alvarado L."/>
            <person name="Arachchi H.M."/>
            <person name="Berlin A."/>
            <person name="Brown A."/>
            <person name="Chapman S.B."/>
            <person name="Chen Z."/>
            <person name="Dunbar C."/>
            <person name="Freedman E."/>
            <person name="Gearin G."/>
            <person name="Gellesch M."/>
            <person name="Goldberg J."/>
            <person name="Griggs A."/>
            <person name="Gujja S."/>
            <person name="Heilman E.R."/>
            <person name="Heiman D."/>
            <person name="Howarth C."/>
            <person name="Larson L."/>
            <person name="Lui A."/>
            <person name="MacDonald P.J."/>
            <person name="Mehta T."/>
            <person name="Montmayeur A."/>
            <person name="Murphy C."/>
            <person name="Neiman D."/>
            <person name="Pearson M."/>
            <person name="Priest M."/>
            <person name="Roberts A."/>
            <person name="Saif S."/>
            <person name="Shea T."/>
            <person name="Shenoy N."/>
            <person name="Sisk P."/>
            <person name="Stolte C."/>
            <person name="Sykes S."/>
            <person name="White J."/>
            <person name="Yandava C."/>
            <person name="Wortman J."/>
            <person name="Nusbaum C."/>
            <person name="Birren B."/>
        </authorList>
    </citation>
    <scope>NUCLEOTIDE SEQUENCE [LARGE SCALE GENOMIC DNA]</scope>
    <source>
        <strain evidence="9 10">WAL-19142</strain>
    </source>
</reference>
<dbReference type="AlphaFoldDB" id="A0A0J9BMJ9"/>
<keyword evidence="2 7" id="KW-0813">Transport</keyword>
<proteinExistence type="inferred from homology"/>
<evidence type="ECO:0000313" key="10">
    <source>
        <dbReference type="Proteomes" id="UP000037392"/>
    </source>
</evidence>
<evidence type="ECO:0000256" key="7">
    <source>
        <dbReference type="RuleBase" id="RU363032"/>
    </source>
</evidence>
<dbReference type="RefSeq" id="WP_048929022.1">
    <property type="nucleotide sequence ID" value="NZ_KQ235875.1"/>
</dbReference>
<dbReference type="CDD" id="cd06261">
    <property type="entry name" value="TM_PBP2"/>
    <property type="match status" value="1"/>
</dbReference>
<evidence type="ECO:0000256" key="5">
    <source>
        <dbReference type="ARBA" id="ARBA00022989"/>
    </source>
</evidence>
<dbReference type="PANTHER" id="PTHR43744:SF12">
    <property type="entry name" value="ABC TRANSPORTER PERMEASE PROTEIN MG189-RELATED"/>
    <property type="match status" value="1"/>
</dbReference>
<name>A0A0J9BMJ9_9FIRM</name>
<evidence type="ECO:0000259" key="8">
    <source>
        <dbReference type="PROSITE" id="PS50928"/>
    </source>
</evidence>